<accession>A0A7X9X6N1</accession>
<comment type="caution">
    <text evidence="1">The sequence shown here is derived from an EMBL/GenBank/DDBJ whole genome shotgun (WGS) entry which is preliminary data.</text>
</comment>
<dbReference type="EMBL" id="JABBFZ010000009">
    <property type="protein sequence ID" value="NML32488.1"/>
    <property type="molecule type" value="Genomic_DNA"/>
</dbReference>
<protein>
    <submittedName>
        <fullName evidence="1">Uncharacterized protein</fullName>
    </submittedName>
</protein>
<evidence type="ECO:0000313" key="1">
    <source>
        <dbReference type="EMBL" id="NML32488.1"/>
    </source>
</evidence>
<dbReference type="RefSeq" id="WP_169498741.1">
    <property type="nucleotide sequence ID" value="NZ_JABBFZ010000009.1"/>
</dbReference>
<reference evidence="1 2" key="1">
    <citation type="submission" date="2020-04" db="EMBL/GenBank/DDBJ databases">
        <title>Paraburkholderia sp. G-4-1-8 isolated from soil.</title>
        <authorList>
            <person name="Dahal R.H."/>
        </authorList>
    </citation>
    <scope>NUCLEOTIDE SEQUENCE [LARGE SCALE GENOMIC DNA]</scope>
    <source>
        <strain evidence="1 2">G-4-1-8</strain>
    </source>
</reference>
<keyword evidence="2" id="KW-1185">Reference proteome</keyword>
<dbReference type="Proteomes" id="UP000583127">
    <property type="component" value="Unassembled WGS sequence"/>
</dbReference>
<sequence>MSSLMIRDLPATRELDRRAMSVIAGGTGSSVPTPSGGLGGLSGLANINVTVNQNLVQQQYVNVAALNNIGVIGAGFVPLKLNVDPTLWAANYAAV</sequence>
<organism evidence="1 2">
    <name type="scientific">Paraburkholderia antibiotica</name>
    <dbReference type="NCBI Taxonomy" id="2728839"/>
    <lineage>
        <taxon>Bacteria</taxon>
        <taxon>Pseudomonadati</taxon>
        <taxon>Pseudomonadota</taxon>
        <taxon>Betaproteobacteria</taxon>
        <taxon>Burkholderiales</taxon>
        <taxon>Burkholderiaceae</taxon>
        <taxon>Paraburkholderia</taxon>
    </lineage>
</organism>
<name>A0A7X9X6N1_9BURK</name>
<proteinExistence type="predicted"/>
<dbReference type="AlphaFoldDB" id="A0A7X9X6N1"/>
<gene>
    <name evidence="1" type="ORF">HHL14_16790</name>
</gene>
<evidence type="ECO:0000313" key="2">
    <source>
        <dbReference type="Proteomes" id="UP000583127"/>
    </source>
</evidence>